<comment type="similarity">
    <text evidence="1 5">Belongs to the polypeptide deformylase family.</text>
</comment>
<dbReference type="eggNOG" id="COG0242">
    <property type="taxonomic scope" value="Bacteria"/>
</dbReference>
<comment type="function">
    <text evidence="5">Removes the formyl group from the N-terminal Met of newly synthesized proteins. Requires at least a dipeptide for an efficient rate of reaction. N-terminal L-methionine is a prerequisite for activity but the enzyme has broad specificity at other positions.</text>
</comment>
<comment type="caution">
    <text evidence="6">The sequence shown here is derived from an EMBL/GenBank/DDBJ whole genome shotgun (WGS) entry which is preliminary data.</text>
</comment>
<sequence length="185" mass="20523">MTDRPTDSLPSELPEIAQLGDPRLRRVASSVSDPGAPDVQALVRTLLETMTAAHGVGIAAPQISVLQRLVIVASRPTLRYPHAPQMDPTPMLNPRLLARSPDTKRGWEGCLSVPGMRGIVARAVAIEVEYCDCTGTLQRQELTGFVARIFQHELDHLDGILYVDRLASTRDLYTEREYLRQLERA</sequence>
<keyword evidence="4 5" id="KW-0648">Protein biosynthesis</keyword>
<dbReference type="PANTHER" id="PTHR10458">
    <property type="entry name" value="PEPTIDE DEFORMYLASE"/>
    <property type="match status" value="1"/>
</dbReference>
<dbReference type="GO" id="GO:0006412">
    <property type="term" value="P:translation"/>
    <property type="evidence" value="ECO:0007669"/>
    <property type="project" value="UniProtKB-UniRule"/>
</dbReference>
<dbReference type="EC" id="3.5.1.88" evidence="5"/>
<dbReference type="Pfam" id="PF01327">
    <property type="entry name" value="Pep_deformylase"/>
    <property type="match status" value="1"/>
</dbReference>
<evidence type="ECO:0000313" key="7">
    <source>
        <dbReference type="Proteomes" id="UP000016960"/>
    </source>
</evidence>
<dbReference type="InterPro" id="IPR036821">
    <property type="entry name" value="Peptide_deformylase_sf"/>
</dbReference>
<dbReference type="STRING" id="582515.KR51_00023280"/>
<dbReference type="PATRIC" id="fig|582515.4.peg.2614"/>
<dbReference type="NCBIfam" id="NF001159">
    <property type="entry name" value="PRK00150.1-3"/>
    <property type="match status" value="1"/>
</dbReference>
<feature type="active site" evidence="5">
    <location>
        <position position="153"/>
    </location>
</feature>
<evidence type="ECO:0000256" key="3">
    <source>
        <dbReference type="ARBA" id="ARBA00022801"/>
    </source>
</evidence>
<keyword evidence="3 5" id="KW-0378">Hydrolase</keyword>
<evidence type="ECO:0000313" key="6">
    <source>
        <dbReference type="EMBL" id="ERN41071.1"/>
    </source>
</evidence>
<dbReference type="GO" id="GO:0042586">
    <property type="term" value="F:peptide deformylase activity"/>
    <property type="evidence" value="ECO:0007669"/>
    <property type="project" value="UniProtKB-UniRule"/>
</dbReference>
<feature type="binding site" evidence="5">
    <location>
        <position position="152"/>
    </location>
    <ligand>
        <name>Fe cation</name>
        <dbReference type="ChEBI" id="CHEBI:24875"/>
    </ligand>
</feature>
<dbReference type="AlphaFoldDB" id="U5DHH3"/>
<dbReference type="RefSeq" id="WP_022607517.1">
    <property type="nucleotide sequence ID" value="NZ_ASSJ01000055.1"/>
</dbReference>
<dbReference type="InterPro" id="IPR023635">
    <property type="entry name" value="Peptide_deformylase"/>
</dbReference>
<feature type="binding site" evidence="5">
    <location>
        <position position="110"/>
    </location>
    <ligand>
        <name>Fe cation</name>
        <dbReference type="ChEBI" id="CHEBI:24875"/>
    </ligand>
</feature>
<dbReference type="Proteomes" id="UP000016960">
    <property type="component" value="Unassembled WGS sequence"/>
</dbReference>
<feature type="binding site" evidence="5">
    <location>
        <position position="156"/>
    </location>
    <ligand>
        <name>Fe cation</name>
        <dbReference type="ChEBI" id="CHEBI:24875"/>
    </ligand>
</feature>
<comment type="catalytic activity">
    <reaction evidence="5">
        <text>N-terminal N-formyl-L-methionyl-[peptide] + H2O = N-terminal L-methionyl-[peptide] + formate</text>
        <dbReference type="Rhea" id="RHEA:24420"/>
        <dbReference type="Rhea" id="RHEA-COMP:10639"/>
        <dbReference type="Rhea" id="RHEA-COMP:10640"/>
        <dbReference type="ChEBI" id="CHEBI:15377"/>
        <dbReference type="ChEBI" id="CHEBI:15740"/>
        <dbReference type="ChEBI" id="CHEBI:49298"/>
        <dbReference type="ChEBI" id="CHEBI:64731"/>
        <dbReference type="EC" id="3.5.1.88"/>
    </reaction>
</comment>
<reference evidence="6 7" key="1">
    <citation type="submission" date="2013-05" db="EMBL/GenBank/DDBJ databases">
        <title>Draft genome sequence of Rubidibacter lacunae KORDI 51-2.</title>
        <authorList>
            <person name="Choi D.H."/>
            <person name="Noh J.H."/>
            <person name="Kwon K.-K."/>
            <person name="Lee J.-H."/>
            <person name="Ryu J.-Y."/>
        </authorList>
    </citation>
    <scope>NUCLEOTIDE SEQUENCE [LARGE SCALE GENOMIC DNA]</scope>
    <source>
        <strain evidence="6 7">KORDI 51-2</strain>
    </source>
</reference>
<dbReference type="InParanoid" id="U5DHH3"/>
<proteinExistence type="inferred from homology"/>
<evidence type="ECO:0000256" key="5">
    <source>
        <dbReference type="HAMAP-Rule" id="MF_00163"/>
    </source>
</evidence>
<dbReference type="PRINTS" id="PR01576">
    <property type="entry name" value="PDEFORMYLASE"/>
</dbReference>
<name>U5DHH3_9CHRO</name>
<dbReference type="PIRSF" id="PIRSF004749">
    <property type="entry name" value="Pep_def"/>
    <property type="match status" value="1"/>
</dbReference>
<organism evidence="6 7">
    <name type="scientific">Rubidibacter lacunae KORDI 51-2</name>
    <dbReference type="NCBI Taxonomy" id="582515"/>
    <lineage>
        <taxon>Bacteria</taxon>
        <taxon>Bacillati</taxon>
        <taxon>Cyanobacteriota</taxon>
        <taxon>Cyanophyceae</taxon>
        <taxon>Oscillatoriophycideae</taxon>
        <taxon>Chroococcales</taxon>
        <taxon>Aphanothecaceae</taxon>
        <taxon>Rubidibacter</taxon>
    </lineage>
</organism>
<dbReference type="EMBL" id="ASSJ01000055">
    <property type="protein sequence ID" value="ERN41071.1"/>
    <property type="molecule type" value="Genomic_DNA"/>
</dbReference>
<dbReference type="PANTHER" id="PTHR10458:SF22">
    <property type="entry name" value="PEPTIDE DEFORMYLASE"/>
    <property type="match status" value="1"/>
</dbReference>
<dbReference type="FunFam" id="3.90.45.10:FF:000003">
    <property type="entry name" value="Peptide deformylase"/>
    <property type="match status" value="1"/>
</dbReference>
<keyword evidence="2 5" id="KW-0479">Metal-binding</keyword>
<gene>
    <name evidence="5" type="primary">def</name>
    <name evidence="6" type="ORF">KR51_00023280</name>
</gene>
<dbReference type="NCBIfam" id="TIGR00079">
    <property type="entry name" value="pept_deformyl"/>
    <property type="match status" value="1"/>
</dbReference>
<dbReference type="GO" id="GO:0046872">
    <property type="term" value="F:metal ion binding"/>
    <property type="evidence" value="ECO:0007669"/>
    <property type="project" value="UniProtKB-KW"/>
</dbReference>
<dbReference type="SUPFAM" id="SSF56420">
    <property type="entry name" value="Peptide deformylase"/>
    <property type="match status" value="1"/>
</dbReference>
<accession>U5DHH3</accession>
<evidence type="ECO:0000256" key="4">
    <source>
        <dbReference type="ARBA" id="ARBA00022917"/>
    </source>
</evidence>
<evidence type="ECO:0000256" key="2">
    <source>
        <dbReference type="ARBA" id="ARBA00022723"/>
    </source>
</evidence>
<keyword evidence="5" id="KW-0408">Iron</keyword>
<dbReference type="CDD" id="cd00487">
    <property type="entry name" value="Pep_deformylase"/>
    <property type="match status" value="1"/>
</dbReference>
<dbReference type="HAMAP" id="MF_00163">
    <property type="entry name" value="Pep_deformylase"/>
    <property type="match status" value="1"/>
</dbReference>
<protein>
    <recommendedName>
        <fullName evidence="5">Peptide deformylase</fullName>
        <shortName evidence="5">PDF</shortName>
        <ecNumber evidence="5">3.5.1.88</ecNumber>
    </recommendedName>
    <alternativeName>
        <fullName evidence="5">Polypeptide deformylase</fullName>
    </alternativeName>
</protein>
<keyword evidence="7" id="KW-1185">Reference proteome</keyword>
<dbReference type="OrthoDB" id="9784988at2"/>
<comment type="cofactor">
    <cofactor evidence="5">
        <name>Fe(2+)</name>
        <dbReference type="ChEBI" id="CHEBI:29033"/>
    </cofactor>
    <text evidence="5">Binds 1 Fe(2+) ion.</text>
</comment>
<dbReference type="Gene3D" id="3.90.45.10">
    <property type="entry name" value="Peptide deformylase"/>
    <property type="match status" value="1"/>
</dbReference>
<evidence type="ECO:0000256" key="1">
    <source>
        <dbReference type="ARBA" id="ARBA00010759"/>
    </source>
</evidence>